<dbReference type="GO" id="GO:0051301">
    <property type="term" value="P:cell division"/>
    <property type="evidence" value="ECO:0007669"/>
    <property type="project" value="UniProtKB-KW"/>
</dbReference>
<dbReference type="InterPro" id="IPR036770">
    <property type="entry name" value="Ankyrin_rpt-contain_sf"/>
</dbReference>
<feature type="repeat" description="ANK" evidence="3">
    <location>
        <begin position="96"/>
        <end position="128"/>
    </location>
</feature>
<evidence type="ECO:0000256" key="4">
    <source>
        <dbReference type="SAM" id="MobiDB-lite"/>
    </source>
</evidence>
<feature type="compositionally biased region" description="Polar residues" evidence="4">
    <location>
        <begin position="577"/>
        <end position="590"/>
    </location>
</feature>
<feature type="compositionally biased region" description="Polar residues" evidence="4">
    <location>
        <begin position="689"/>
        <end position="699"/>
    </location>
</feature>
<keyword evidence="7" id="KW-1185">Reference proteome</keyword>
<feature type="region of interest" description="Disordered" evidence="4">
    <location>
        <begin position="689"/>
        <end position="715"/>
    </location>
</feature>
<sequence>MATTAYVPWFDAVKSFDLHAMSEVFTTTPSVTMFLTTESLKDLDNVFGKSDNCRMNALQWCLWHSSGEHSIKRQAVISWLIQKSTPSELNDHRWANGNTSLHIAAYKNEIDNVQVLLDHGALPHLTNGLNFTASDMTTQEDIRSILGDANSRLLEHSKTLDAALFSRENVYTTVVSQSQAPLVADAITSHGHEALLATNTPLLRSILRTTPISNADLNGSVVRKDSQKKNVTFNESAEIRQYIELSSDEEILPKRRRRGFFMMMNYDDASEEEEEEEEEDDIAEEDMLEDGMEVKIADPSDELDILARLQQEMHAFEEYQNPSNYDWDQFVEDENDEDQDELYQDSVVTELSPISKRMDLEEEVPEMQISAEDLLLLQTLQTGHSESVDSLLKELISAPVEESEAAVALDELVERQVKLVDEDQLQRDDTIHENIFSLESVPSEEEIENVQEVPILSEQADKQEIESVEGNEVQEPLKSAEIDMYHQSEAEEPPELACEQHVSMPMEESCLTEETPLNDNADASGAATVVDEDKLASCVISNNGAEDDSVLPETMHESNQPIANKVLPASPGLVEAQSDSSNQEPTSLETQPIKVLSSDSLPSDKSFISSSCDEEDMDEHTHRTQAVGAQRERWESDIMSPIDNESPMSFAAIFAAHQNKPQPELRIQPTTYIDLALAKEALKGTLTDVHTPSSLSTDISVKPLPAIPSGEHSTTRRLSGLFQRLSDKKRISPAVNGLKQISISNLKRLSLEQSLLRKSYLSTSEDKEQNDANAKSQSTADNAATTNGDNTNILSRSVTNAGRLTKYFAKNRKVSVDSETSDSSNVLENDSQSSGSQYDTPPSSPSPTGSFEDEQKRLSAVSQKSSVRRRQSMPSFTSSSTPLKSATRYENMSSEKLSSSPVNQNAVFGDASKRHSYGSDTDLASKRFTLDVADRNHAIAFASTMHESLERISEGQKPKMYTEKYQQDVVHLSSPKDYSPKREGSVSPSWKAAREQQKGGTFTKSRQRSASHSTKAPKDIPGKLYVRLVAVQDINVPVPSEPTYVRCILNDGTYEHLSKYVMLGRHMQFDQEFKISANSRLDFSLSLHVRPDSHVKPKLPITRLLNSHKKVAPELSQFVNRQDGAIGSTRISFGDMIEECRSKLCSATFPSQNDWAIDVSRTIDKLESTKVKPKTVGKLLLHMVYIPGSKDRHMKYPRDIDECMRGFDARRWHENEWRTGYMSQMGGDVNFWRRRYYKAVGTRLLAYHDTHLAPRAAIDLTQAVRLTSNGRLILGTPQSPDQSSRHEMSEEDCVKNSFQFTFSNGEKIDFFCDTERERDVWVNTLRAAIGSMPQWPEWLIDGKDDILI</sequence>
<evidence type="ECO:0000256" key="2">
    <source>
        <dbReference type="ARBA" id="ARBA00023306"/>
    </source>
</evidence>
<dbReference type="Gene3D" id="2.30.29.30">
    <property type="entry name" value="Pleckstrin-homology domain (PH domain)/Phosphotyrosine-binding domain (PTB)"/>
    <property type="match status" value="1"/>
</dbReference>
<dbReference type="GeneID" id="75910950"/>
<dbReference type="PROSITE" id="PS50003">
    <property type="entry name" value="PH_DOMAIN"/>
    <property type="match status" value="1"/>
</dbReference>
<evidence type="ECO:0000313" key="6">
    <source>
        <dbReference type="EMBL" id="KAI8583946.1"/>
    </source>
</evidence>
<organism evidence="6 7">
    <name type="scientific">Umbelopsis ramanniana AG</name>
    <dbReference type="NCBI Taxonomy" id="1314678"/>
    <lineage>
        <taxon>Eukaryota</taxon>
        <taxon>Fungi</taxon>
        <taxon>Fungi incertae sedis</taxon>
        <taxon>Mucoromycota</taxon>
        <taxon>Mucoromycotina</taxon>
        <taxon>Umbelopsidomycetes</taxon>
        <taxon>Umbelopsidales</taxon>
        <taxon>Umbelopsidaceae</taxon>
        <taxon>Umbelopsis</taxon>
    </lineage>
</organism>
<feature type="compositionally biased region" description="Polar residues" evidence="4">
    <location>
        <begin position="597"/>
        <end position="611"/>
    </location>
</feature>
<feature type="compositionally biased region" description="Polar residues" evidence="4">
    <location>
        <begin position="873"/>
        <end position="905"/>
    </location>
</feature>
<feature type="domain" description="PH" evidence="5">
    <location>
        <begin position="1215"/>
        <end position="1330"/>
    </location>
</feature>
<feature type="region of interest" description="Disordered" evidence="4">
    <location>
        <begin position="544"/>
        <end position="633"/>
    </location>
</feature>
<dbReference type="PANTHER" id="PTHR36100">
    <property type="entry name" value="BUD SITE SELECTION PROTEIN 4"/>
    <property type="match status" value="1"/>
</dbReference>
<keyword evidence="3" id="KW-0040">ANK repeat</keyword>
<comment type="caution">
    <text evidence="6">The sequence shown here is derived from an EMBL/GenBank/DDBJ whole genome shotgun (WGS) entry which is preliminary data.</text>
</comment>
<proteinExistence type="predicted"/>
<gene>
    <name evidence="6" type="ORF">K450DRAFT_220750</name>
</gene>
<dbReference type="InterPro" id="IPR001849">
    <property type="entry name" value="PH_domain"/>
</dbReference>
<evidence type="ECO:0000313" key="7">
    <source>
        <dbReference type="Proteomes" id="UP001206595"/>
    </source>
</evidence>
<feature type="compositionally biased region" description="Polar residues" evidence="4">
    <location>
        <begin position="817"/>
        <end position="839"/>
    </location>
</feature>
<dbReference type="SMART" id="SM00248">
    <property type="entry name" value="ANK"/>
    <property type="match status" value="2"/>
</dbReference>
<dbReference type="EMBL" id="MU620894">
    <property type="protein sequence ID" value="KAI8583946.1"/>
    <property type="molecule type" value="Genomic_DNA"/>
</dbReference>
<reference evidence="6" key="2">
    <citation type="journal article" date="2022" name="Proc. Natl. Acad. Sci. U.S.A.">
        <title>Diploid-dominant life cycles characterize the early evolution of Fungi.</title>
        <authorList>
            <person name="Amses K.R."/>
            <person name="Simmons D.R."/>
            <person name="Longcore J.E."/>
            <person name="Mondo S.J."/>
            <person name="Seto K."/>
            <person name="Jeronimo G.H."/>
            <person name="Bonds A.E."/>
            <person name="Quandt C.A."/>
            <person name="Davis W.J."/>
            <person name="Chang Y."/>
            <person name="Federici B.A."/>
            <person name="Kuo A."/>
            <person name="LaButti K."/>
            <person name="Pangilinan J."/>
            <person name="Andreopoulos W."/>
            <person name="Tritt A."/>
            <person name="Riley R."/>
            <person name="Hundley H."/>
            <person name="Johnson J."/>
            <person name="Lipzen A."/>
            <person name="Barry K."/>
            <person name="Lang B.F."/>
            <person name="Cuomo C.A."/>
            <person name="Buchler N.E."/>
            <person name="Grigoriev I.V."/>
            <person name="Spatafora J.W."/>
            <person name="Stajich J.E."/>
            <person name="James T.Y."/>
        </authorList>
    </citation>
    <scope>NUCLEOTIDE SEQUENCE</scope>
    <source>
        <strain evidence="6">AG</strain>
    </source>
</reference>
<dbReference type="InterPro" id="IPR052007">
    <property type="entry name" value="Bud4"/>
</dbReference>
<accession>A0AAD5EJC3</accession>
<protein>
    <recommendedName>
        <fullName evidence="5">PH domain-containing protein</fullName>
    </recommendedName>
</protein>
<dbReference type="Pfam" id="PF00023">
    <property type="entry name" value="Ank"/>
    <property type="match status" value="1"/>
</dbReference>
<dbReference type="SMART" id="SM00233">
    <property type="entry name" value="PH"/>
    <property type="match status" value="1"/>
</dbReference>
<dbReference type="Proteomes" id="UP001206595">
    <property type="component" value="Unassembled WGS sequence"/>
</dbReference>
<name>A0AAD5EJC3_UMBRA</name>
<dbReference type="PROSITE" id="PS50297">
    <property type="entry name" value="ANK_REP_REGION"/>
    <property type="match status" value="1"/>
</dbReference>
<feature type="region of interest" description="Disordered" evidence="4">
    <location>
        <begin position="971"/>
        <end position="1017"/>
    </location>
</feature>
<keyword evidence="1" id="KW-0132">Cell division</keyword>
<keyword evidence="2" id="KW-0131">Cell cycle</keyword>
<feature type="region of interest" description="Disordered" evidence="4">
    <location>
        <begin position="813"/>
        <end position="905"/>
    </location>
</feature>
<evidence type="ECO:0000256" key="3">
    <source>
        <dbReference type="PROSITE-ProRule" id="PRU00023"/>
    </source>
</evidence>
<dbReference type="Gene3D" id="1.25.40.20">
    <property type="entry name" value="Ankyrin repeat-containing domain"/>
    <property type="match status" value="1"/>
</dbReference>
<dbReference type="Pfam" id="PF00169">
    <property type="entry name" value="PH"/>
    <property type="match status" value="1"/>
</dbReference>
<dbReference type="RefSeq" id="XP_051448950.1">
    <property type="nucleotide sequence ID" value="XM_051585602.1"/>
</dbReference>
<reference evidence="6" key="1">
    <citation type="submission" date="2021-06" db="EMBL/GenBank/DDBJ databases">
        <authorList>
            <consortium name="DOE Joint Genome Institute"/>
            <person name="Mondo S.J."/>
            <person name="Amses K.R."/>
            <person name="Simmons D.R."/>
            <person name="Longcore J.E."/>
            <person name="Seto K."/>
            <person name="Alves G.H."/>
            <person name="Bonds A.E."/>
            <person name="Quandt C.A."/>
            <person name="Davis W.J."/>
            <person name="Chang Y."/>
            <person name="Letcher P.M."/>
            <person name="Powell M.J."/>
            <person name="Kuo A."/>
            <person name="Labutti K."/>
            <person name="Pangilinan J."/>
            <person name="Andreopoulos W."/>
            <person name="Tritt A."/>
            <person name="Riley R."/>
            <person name="Hundley H."/>
            <person name="Johnson J."/>
            <person name="Lipzen A."/>
            <person name="Barry K."/>
            <person name="Berbee M.L."/>
            <person name="Buchler N.E."/>
            <person name="Grigoriev I.V."/>
            <person name="Spatafora J.W."/>
            <person name="Stajich J.E."/>
            <person name="James T.Y."/>
        </authorList>
    </citation>
    <scope>NUCLEOTIDE SEQUENCE</scope>
    <source>
        <strain evidence="6">AG</strain>
    </source>
</reference>
<dbReference type="PROSITE" id="PS50088">
    <property type="entry name" value="ANK_REPEAT"/>
    <property type="match status" value="1"/>
</dbReference>
<feature type="region of interest" description="Disordered" evidence="4">
    <location>
        <begin position="762"/>
        <end position="794"/>
    </location>
</feature>
<dbReference type="InterPro" id="IPR011993">
    <property type="entry name" value="PH-like_dom_sf"/>
</dbReference>
<dbReference type="SUPFAM" id="SSF48403">
    <property type="entry name" value="Ankyrin repeat"/>
    <property type="match status" value="1"/>
</dbReference>
<evidence type="ECO:0000259" key="5">
    <source>
        <dbReference type="PROSITE" id="PS50003"/>
    </source>
</evidence>
<evidence type="ECO:0000256" key="1">
    <source>
        <dbReference type="ARBA" id="ARBA00022618"/>
    </source>
</evidence>
<feature type="compositionally biased region" description="Low complexity" evidence="4">
    <location>
        <begin position="779"/>
        <end position="792"/>
    </location>
</feature>
<dbReference type="PANTHER" id="PTHR36100:SF1">
    <property type="entry name" value="BUD SITE SELECTION PROTEIN 4"/>
    <property type="match status" value="1"/>
</dbReference>
<dbReference type="GO" id="GO:0005525">
    <property type="term" value="F:GTP binding"/>
    <property type="evidence" value="ECO:0007669"/>
    <property type="project" value="TreeGrafter"/>
</dbReference>
<feature type="compositionally biased region" description="Polar residues" evidence="4">
    <location>
        <begin position="998"/>
        <end position="1014"/>
    </location>
</feature>
<dbReference type="InterPro" id="IPR002110">
    <property type="entry name" value="Ankyrin_rpt"/>
</dbReference>
<dbReference type="SUPFAM" id="SSF50729">
    <property type="entry name" value="PH domain-like"/>
    <property type="match status" value="1"/>
</dbReference>